<accession>A0A382T685</accession>
<reference evidence="1" key="1">
    <citation type="submission" date="2018-05" db="EMBL/GenBank/DDBJ databases">
        <authorList>
            <person name="Lanie J.A."/>
            <person name="Ng W.-L."/>
            <person name="Kazmierczak K.M."/>
            <person name="Andrzejewski T.M."/>
            <person name="Davidsen T.M."/>
            <person name="Wayne K.J."/>
            <person name="Tettelin H."/>
            <person name="Glass J.I."/>
            <person name="Rusch D."/>
            <person name="Podicherti R."/>
            <person name="Tsui H.-C.T."/>
            <person name="Winkler M.E."/>
        </authorList>
    </citation>
    <scope>NUCLEOTIDE SEQUENCE</scope>
</reference>
<feature type="non-terminal residue" evidence="1">
    <location>
        <position position="1"/>
    </location>
</feature>
<evidence type="ECO:0008006" key="2">
    <source>
        <dbReference type="Google" id="ProtNLM"/>
    </source>
</evidence>
<dbReference type="Gene3D" id="3.30.230.10">
    <property type="match status" value="1"/>
</dbReference>
<dbReference type="InterPro" id="IPR020568">
    <property type="entry name" value="Ribosomal_Su5_D2-typ_SF"/>
</dbReference>
<name>A0A382T685_9ZZZZ</name>
<protein>
    <recommendedName>
        <fullName evidence="2">GHMP kinase N-terminal domain-containing protein</fullName>
    </recommendedName>
</protein>
<dbReference type="EMBL" id="UINC01133836">
    <property type="protein sequence ID" value="SVD16997.1"/>
    <property type="molecule type" value="Genomic_DNA"/>
</dbReference>
<dbReference type="SUPFAM" id="SSF54211">
    <property type="entry name" value="Ribosomal protein S5 domain 2-like"/>
    <property type="match status" value="1"/>
</dbReference>
<dbReference type="InterPro" id="IPR014721">
    <property type="entry name" value="Ribsml_uS5_D2-typ_fold_subgr"/>
</dbReference>
<proteinExistence type="predicted"/>
<dbReference type="AlphaFoldDB" id="A0A382T685"/>
<organism evidence="1">
    <name type="scientific">marine metagenome</name>
    <dbReference type="NCBI Taxonomy" id="408172"/>
    <lineage>
        <taxon>unclassified sequences</taxon>
        <taxon>metagenomes</taxon>
        <taxon>ecological metagenomes</taxon>
    </lineage>
</organism>
<sequence length="248" mass="26238">VNVSARAPGKVVVLGEYAVLKGAPALVLAVDRYCRAEISENLEALCHLRSWAPKLQEFRFDPLAESGLSLVDTVINDSRLKYPWRGDLDSRALYGELGKLGIGSSAAALTAWAGVWCTFAGLGGIDKNNEGLGKLINWHRSLQGGLGSGLDVAASLFGSMISFELQEDSAPAVDSVQLPSGVTFAGVCVGRSASTKDFLKRFNVWQDAFPAQASEQLSELTCLAKAGHAAAAENDSAAFLSVLTEYGE</sequence>
<feature type="non-terminal residue" evidence="1">
    <location>
        <position position="248"/>
    </location>
</feature>
<evidence type="ECO:0000313" key="1">
    <source>
        <dbReference type="EMBL" id="SVD16997.1"/>
    </source>
</evidence>
<gene>
    <name evidence="1" type="ORF">METZ01_LOCUS369851</name>
</gene>